<keyword evidence="1" id="KW-0732">Signal</keyword>
<evidence type="ECO:0000313" key="4">
    <source>
        <dbReference type="Proteomes" id="UP001319200"/>
    </source>
</evidence>
<evidence type="ECO:0000259" key="2">
    <source>
        <dbReference type="Pfam" id="PF06439"/>
    </source>
</evidence>
<dbReference type="InterPro" id="IPR010496">
    <property type="entry name" value="AL/BT2_dom"/>
</dbReference>
<evidence type="ECO:0000313" key="3">
    <source>
        <dbReference type="EMBL" id="MBT1701433.1"/>
    </source>
</evidence>
<dbReference type="Gene3D" id="2.60.120.560">
    <property type="entry name" value="Exo-inulinase, domain 1"/>
    <property type="match status" value="1"/>
</dbReference>
<evidence type="ECO:0000256" key="1">
    <source>
        <dbReference type="SAM" id="SignalP"/>
    </source>
</evidence>
<dbReference type="EMBL" id="JAHESF010000072">
    <property type="protein sequence ID" value="MBT1701433.1"/>
    <property type="molecule type" value="Genomic_DNA"/>
</dbReference>
<comment type="caution">
    <text evidence="3">The sequence shown here is derived from an EMBL/GenBank/DDBJ whole genome shotgun (WGS) entry which is preliminary data.</text>
</comment>
<name>A0AAP2DS26_9BACT</name>
<accession>A0AAP2DS26</accession>
<dbReference type="AlphaFoldDB" id="A0AAP2DS26"/>
<gene>
    <name evidence="3" type="ORF">KK083_31355</name>
</gene>
<protein>
    <submittedName>
        <fullName evidence="3">DUF1080 domain-containing protein</fullName>
    </submittedName>
</protein>
<organism evidence="3 4">
    <name type="scientific">Chryseosolibacter histidini</name>
    <dbReference type="NCBI Taxonomy" id="2782349"/>
    <lineage>
        <taxon>Bacteria</taxon>
        <taxon>Pseudomonadati</taxon>
        <taxon>Bacteroidota</taxon>
        <taxon>Cytophagia</taxon>
        <taxon>Cytophagales</taxon>
        <taxon>Chryseotaleaceae</taxon>
        <taxon>Chryseosolibacter</taxon>
    </lineage>
</organism>
<dbReference type="RefSeq" id="WP_254170115.1">
    <property type="nucleotide sequence ID" value="NZ_JAHESF010000072.1"/>
</dbReference>
<feature type="domain" description="3-keto-alpha-glucoside-1,2-lyase/3-keto-2-hydroxy-glucal hydratase" evidence="2">
    <location>
        <begin position="26"/>
        <end position="266"/>
    </location>
</feature>
<dbReference type="GO" id="GO:0016787">
    <property type="term" value="F:hydrolase activity"/>
    <property type="evidence" value="ECO:0007669"/>
    <property type="project" value="InterPro"/>
</dbReference>
<dbReference type="Proteomes" id="UP001319200">
    <property type="component" value="Unassembled WGS sequence"/>
</dbReference>
<reference evidence="3 4" key="1">
    <citation type="submission" date="2021-05" db="EMBL/GenBank/DDBJ databases">
        <title>A Polyphasic approach of four new species of the genus Ohtaekwangia: Ohtaekwangia histidinii sp. nov., Ohtaekwangia cretensis sp. nov., Ohtaekwangia indiensis sp. nov., Ohtaekwangia reichenbachii sp. nov. from diverse environment.</title>
        <authorList>
            <person name="Octaviana S."/>
        </authorList>
    </citation>
    <scope>NUCLEOTIDE SEQUENCE [LARGE SCALE GENOMIC DNA]</scope>
    <source>
        <strain evidence="3 4">PWU4</strain>
    </source>
</reference>
<feature type="chain" id="PRO_5042926760" evidence="1">
    <location>
        <begin position="19"/>
        <end position="281"/>
    </location>
</feature>
<feature type="signal peptide" evidence="1">
    <location>
        <begin position="1"/>
        <end position="18"/>
    </location>
</feature>
<proteinExistence type="predicted"/>
<sequence>MRTTFLITLLLLTVAAQAQPLKKGAWHQLFNGRDLTGWDTYIGRMYDTLISKRTGEPIGLNRDPDGVFSVVREDGAPAIRISGQHFGGISTLREFENYHLKLEFKWGKQKWPPRRNQKRDSGVLYHAVGPHGKDGGSWMRSQEFQVQEGDCGDYWGVAGAVFDIPARKTSGDAVYDASAPLLTFRDKGEQGRHCVKDPDNEKPSGEWNTLEIYCYADTAIHVMNGKVVMVLYKSRQTDNGTETPLTKGKIQIQSEGAEVFYRNIAITQIDRMPADLKISAH</sequence>
<dbReference type="Pfam" id="PF06439">
    <property type="entry name" value="3keto-disac_hyd"/>
    <property type="match status" value="1"/>
</dbReference>
<keyword evidence="4" id="KW-1185">Reference proteome</keyword>